<gene>
    <name evidence="3" type="ORF">A2U01_0009285</name>
</gene>
<dbReference type="PANTHER" id="PTHR15574:SF40">
    <property type="entry name" value="WD AND TETRATRICOPEPTIDE REPEATS PROTEIN 1"/>
    <property type="match status" value="1"/>
</dbReference>
<comment type="caution">
    <text evidence="3">The sequence shown here is derived from an EMBL/GenBank/DDBJ whole genome shotgun (WGS) entry which is preliminary data.</text>
</comment>
<proteinExistence type="predicted"/>
<name>A0A392MLM8_9FABA</name>
<dbReference type="Proteomes" id="UP000265520">
    <property type="component" value="Unassembled WGS sequence"/>
</dbReference>
<evidence type="ECO:0000256" key="2">
    <source>
        <dbReference type="ARBA" id="ARBA00022737"/>
    </source>
</evidence>
<dbReference type="PANTHER" id="PTHR15574">
    <property type="entry name" value="WD REPEAT DOMAIN-CONTAINING FAMILY"/>
    <property type="match status" value="1"/>
</dbReference>
<organism evidence="3 4">
    <name type="scientific">Trifolium medium</name>
    <dbReference type="NCBI Taxonomy" id="97028"/>
    <lineage>
        <taxon>Eukaryota</taxon>
        <taxon>Viridiplantae</taxon>
        <taxon>Streptophyta</taxon>
        <taxon>Embryophyta</taxon>
        <taxon>Tracheophyta</taxon>
        <taxon>Spermatophyta</taxon>
        <taxon>Magnoliopsida</taxon>
        <taxon>eudicotyledons</taxon>
        <taxon>Gunneridae</taxon>
        <taxon>Pentapetalae</taxon>
        <taxon>rosids</taxon>
        <taxon>fabids</taxon>
        <taxon>Fabales</taxon>
        <taxon>Fabaceae</taxon>
        <taxon>Papilionoideae</taxon>
        <taxon>50 kb inversion clade</taxon>
        <taxon>NPAAA clade</taxon>
        <taxon>Hologalegina</taxon>
        <taxon>IRL clade</taxon>
        <taxon>Trifolieae</taxon>
        <taxon>Trifolium</taxon>
    </lineage>
</organism>
<keyword evidence="1" id="KW-0853">WD repeat</keyword>
<accession>A0A392MLM8</accession>
<dbReference type="GO" id="GO:0045717">
    <property type="term" value="P:negative regulation of fatty acid biosynthetic process"/>
    <property type="evidence" value="ECO:0007669"/>
    <property type="project" value="TreeGrafter"/>
</dbReference>
<dbReference type="GO" id="GO:0080008">
    <property type="term" value="C:Cul4-RING E3 ubiquitin ligase complex"/>
    <property type="evidence" value="ECO:0007669"/>
    <property type="project" value="TreeGrafter"/>
</dbReference>
<dbReference type="InterPro" id="IPR045151">
    <property type="entry name" value="DCAF8"/>
</dbReference>
<evidence type="ECO:0000313" key="3">
    <source>
        <dbReference type="EMBL" id="MCH88400.1"/>
    </source>
</evidence>
<sequence length="83" mass="9155">LDLRNGAKRSLADPPKQVLALKSVDISSTRPHLLLVGGSDAFARLYDRRMLPPLSSCGKRMPPPPCVNYFCPMHLSDRVSPLL</sequence>
<evidence type="ECO:0000313" key="4">
    <source>
        <dbReference type="Proteomes" id="UP000265520"/>
    </source>
</evidence>
<feature type="non-terminal residue" evidence="3">
    <location>
        <position position="1"/>
    </location>
</feature>
<reference evidence="3 4" key="1">
    <citation type="journal article" date="2018" name="Front. Plant Sci.">
        <title>Red Clover (Trifolium pratense) and Zigzag Clover (T. medium) - A Picture of Genomic Similarities and Differences.</title>
        <authorList>
            <person name="Dluhosova J."/>
            <person name="Istvanek J."/>
            <person name="Nedelnik J."/>
            <person name="Repkova J."/>
        </authorList>
    </citation>
    <scope>NUCLEOTIDE SEQUENCE [LARGE SCALE GENOMIC DNA]</scope>
    <source>
        <strain evidence="4">cv. 10/8</strain>
        <tissue evidence="3">Leaf</tissue>
    </source>
</reference>
<keyword evidence="4" id="KW-1185">Reference proteome</keyword>
<dbReference type="GO" id="GO:0005737">
    <property type="term" value="C:cytoplasm"/>
    <property type="evidence" value="ECO:0007669"/>
    <property type="project" value="TreeGrafter"/>
</dbReference>
<dbReference type="EMBL" id="LXQA010014105">
    <property type="protein sequence ID" value="MCH88400.1"/>
    <property type="molecule type" value="Genomic_DNA"/>
</dbReference>
<dbReference type="AlphaFoldDB" id="A0A392MLM8"/>
<evidence type="ECO:0000256" key="1">
    <source>
        <dbReference type="ARBA" id="ARBA00022574"/>
    </source>
</evidence>
<keyword evidence="2" id="KW-0677">Repeat</keyword>
<protein>
    <submittedName>
        <fullName evidence="3">WD and tetratricopeptide repeats protein 1-like</fullName>
    </submittedName>
</protein>